<feature type="compositionally biased region" description="Polar residues" evidence="1">
    <location>
        <begin position="1"/>
        <end position="12"/>
    </location>
</feature>
<keyword evidence="4" id="KW-1185">Reference proteome</keyword>
<comment type="caution">
    <text evidence="3">The sequence shown here is derived from an EMBL/GenBank/DDBJ whole genome shotgun (WGS) entry which is preliminary data.</text>
</comment>
<gene>
    <name evidence="3" type="ORF">CDO81_24075</name>
</gene>
<evidence type="ECO:0000256" key="2">
    <source>
        <dbReference type="SAM" id="Phobius"/>
    </source>
</evidence>
<protein>
    <recommendedName>
        <fullName evidence="5">Anti-sigma F factor</fullName>
    </recommendedName>
</protein>
<keyword evidence="2" id="KW-0812">Transmembrane</keyword>
<dbReference type="InterPro" id="IPR009495">
    <property type="entry name" value="NrsF"/>
</dbReference>
<proteinExistence type="predicted"/>
<evidence type="ECO:0008006" key="5">
    <source>
        <dbReference type="Google" id="ProtNLM"/>
    </source>
</evidence>
<feature type="transmembrane region" description="Helical" evidence="2">
    <location>
        <begin position="50"/>
        <end position="74"/>
    </location>
</feature>
<feature type="transmembrane region" description="Helical" evidence="2">
    <location>
        <begin position="80"/>
        <end position="99"/>
    </location>
</feature>
<dbReference type="Proteomes" id="UP000197446">
    <property type="component" value="Unassembled WGS sequence"/>
</dbReference>
<feature type="transmembrane region" description="Helical" evidence="2">
    <location>
        <begin position="211"/>
        <end position="231"/>
    </location>
</feature>
<organism evidence="3 4">
    <name type="scientific">Roseateles puraquae</name>
    <dbReference type="NCBI Taxonomy" id="431059"/>
    <lineage>
        <taxon>Bacteria</taxon>
        <taxon>Pseudomonadati</taxon>
        <taxon>Pseudomonadota</taxon>
        <taxon>Betaproteobacteria</taxon>
        <taxon>Burkholderiales</taxon>
        <taxon>Sphaerotilaceae</taxon>
        <taxon>Roseateles</taxon>
    </lineage>
</organism>
<feature type="transmembrane region" description="Helical" evidence="2">
    <location>
        <begin position="152"/>
        <end position="172"/>
    </location>
</feature>
<feature type="region of interest" description="Disordered" evidence="1">
    <location>
        <begin position="1"/>
        <end position="20"/>
    </location>
</feature>
<feature type="transmembrane region" description="Helical" evidence="2">
    <location>
        <begin position="179"/>
        <end position="199"/>
    </location>
</feature>
<sequence length="233" mass="24018">MVRQGQCSSRTAKTGEADPGNALRTDELIAALATNAGPAPTRRGPARITIALMGGVSASTLACLTCLGANPALLTMGTGLAVKLAYVIGVLATTAWWLGRAGRPGADWRRAASAALVVAAVMAFWAAISVWQAPADARSTLLLGQSWTSCPWRVAVLSVPAWALAMWALSGMAPTRPHLAGFAAGLFAGSVGALGYAIFCPEVSPAFVSAWYTLGMLIPAFIGALAGPRLLRW</sequence>
<accession>A0A254N8Z2</accession>
<evidence type="ECO:0000313" key="3">
    <source>
        <dbReference type="EMBL" id="OWR00811.1"/>
    </source>
</evidence>
<evidence type="ECO:0000256" key="1">
    <source>
        <dbReference type="SAM" id="MobiDB-lite"/>
    </source>
</evidence>
<keyword evidence="2" id="KW-0472">Membrane</keyword>
<name>A0A254N8Z2_9BURK</name>
<dbReference type="Pfam" id="PF06532">
    <property type="entry name" value="NrsF"/>
    <property type="match status" value="1"/>
</dbReference>
<dbReference type="AlphaFoldDB" id="A0A254N8Z2"/>
<reference evidence="3 4" key="1">
    <citation type="journal article" date="2007" name="Int. J. Syst. Evol. Microbiol.">
        <title>Description of Pelomonas aquatica sp. nov. and Pelomonas puraquae sp. nov., isolated from industrial and haemodialysis water.</title>
        <authorList>
            <person name="Gomila M."/>
            <person name="Bowien B."/>
            <person name="Falsen E."/>
            <person name="Moore E.R."/>
            <person name="Lalucat J."/>
        </authorList>
    </citation>
    <scope>NUCLEOTIDE SEQUENCE [LARGE SCALE GENOMIC DNA]</scope>
    <source>
        <strain evidence="3 4">CCUG 52769</strain>
    </source>
</reference>
<dbReference type="EMBL" id="NISI01000014">
    <property type="protein sequence ID" value="OWR00811.1"/>
    <property type="molecule type" value="Genomic_DNA"/>
</dbReference>
<feature type="transmembrane region" description="Helical" evidence="2">
    <location>
        <begin position="111"/>
        <end position="132"/>
    </location>
</feature>
<keyword evidence="2" id="KW-1133">Transmembrane helix</keyword>
<evidence type="ECO:0000313" key="4">
    <source>
        <dbReference type="Proteomes" id="UP000197446"/>
    </source>
</evidence>